<sequence>MPSTIATEERLYLVRHEYTDTPKAQAIPGRNINAEKLTAMLRTKFGIGRYDVYIIHNSYRIIAPRELSTVSTYLPPSPLRQALIGTRARYHSVNPRDPELFLTSYFSIV</sequence>
<dbReference type="EMBL" id="ML986610">
    <property type="protein sequence ID" value="KAF2265197.1"/>
    <property type="molecule type" value="Genomic_DNA"/>
</dbReference>
<organism evidence="1 2">
    <name type="scientific">Lojkania enalia</name>
    <dbReference type="NCBI Taxonomy" id="147567"/>
    <lineage>
        <taxon>Eukaryota</taxon>
        <taxon>Fungi</taxon>
        <taxon>Dikarya</taxon>
        <taxon>Ascomycota</taxon>
        <taxon>Pezizomycotina</taxon>
        <taxon>Dothideomycetes</taxon>
        <taxon>Pleosporomycetidae</taxon>
        <taxon>Pleosporales</taxon>
        <taxon>Pleosporales incertae sedis</taxon>
        <taxon>Lojkania</taxon>
    </lineage>
</organism>
<dbReference type="OrthoDB" id="3761882at2759"/>
<dbReference type="Proteomes" id="UP000800093">
    <property type="component" value="Unassembled WGS sequence"/>
</dbReference>
<proteinExistence type="predicted"/>
<name>A0A9P4N452_9PLEO</name>
<reference evidence="2" key="1">
    <citation type="journal article" date="2020" name="Stud. Mycol.">
        <title>101 Dothideomycetes genomes: A test case for predicting lifestyles and emergence of pathogens.</title>
        <authorList>
            <person name="Haridas S."/>
            <person name="Albert R."/>
            <person name="Binder M."/>
            <person name="Bloem J."/>
            <person name="LaButti K."/>
            <person name="Salamov A."/>
            <person name="Andreopoulos B."/>
            <person name="Baker S."/>
            <person name="Barry K."/>
            <person name="Bills G."/>
            <person name="Bluhm B."/>
            <person name="Cannon C."/>
            <person name="Castanera R."/>
            <person name="Culley D."/>
            <person name="Daum C."/>
            <person name="Ezra D."/>
            <person name="Gonzalez J."/>
            <person name="Henrissat B."/>
            <person name="Kuo A."/>
            <person name="Liang C."/>
            <person name="Lipzen A."/>
            <person name="Lutzoni F."/>
            <person name="Magnuson J."/>
            <person name="Mondo S."/>
            <person name="Nolan M."/>
            <person name="Ohm R."/>
            <person name="Pangilinan J."/>
            <person name="Park H.-J."/>
            <person name="Ramirez L."/>
            <person name="Alfaro M."/>
            <person name="Sun H."/>
            <person name="Tritt A."/>
            <person name="Yoshinaga Y."/>
            <person name="Zwiers L.-H."/>
            <person name="Turgeon B."/>
            <person name="Goodwin S."/>
            <person name="Spatafora J."/>
            <person name="Crous P."/>
            <person name="Grigoriev I."/>
        </authorList>
    </citation>
    <scope>NUCLEOTIDE SEQUENCE [LARGE SCALE GENOMIC DNA]</scope>
    <source>
        <strain evidence="2">CBS 304.66</strain>
    </source>
</reference>
<comment type="caution">
    <text evidence="1">The sequence shown here is derived from an EMBL/GenBank/DDBJ whole genome shotgun (WGS) entry which is preliminary data.</text>
</comment>
<accession>A0A9P4N452</accession>
<dbReference type="AlphaFoldDB" id="A0A9P4N452"/>
<evidence type="ECO:0000313" key="2">
    <source>
        <dbReference type="Proteomes" id="UP000800093"/>
    </source>
</evidence>
<keyword evidence="2" id="KW-1185">Reference proteome</keyword>
<evidence type="ECO:0000313" key="1">
    <source>
        <dbReference type="EMBL" id="KAF2265197.1"/>
    </source>
</evidence>
<protein>
    <submittedName>
        <fullName evidence="1">Uncharacterized protein</fullName>
    </submittedName>
</protein>
<gene>
    <name evidence="1" type="ORF">CC78DRAFT_208597</name>
</gene>